<reference evidence="1" key="2">
    <citation type="submission" date="2014-03" db="EMBL/GenBank/DDBJ databases">
        <title>The whipworm genome and dual-species transcriptomics of an intimate host-pathogen interaction.</title>
        <authorList>
            <person name="Foth B.J."/>
            <person name="Tsai I.J."/>
            <person name="Reid A.J."/>
            <person name="Bancroft A.J."/>
            <person name="Nichol S."/>
            <person name="Tracey A."/>
            <person name="Holroyd N."/>
            <person name="Cotton J.A."/>
            <person name="Stanley E.J."/>
            <person name="Zarowiecki M."/>
            <person name="Liu J.Z."/>
            <person name="Huckvale T."/>
            <person name="Cooper P.J."/>
            <person name="Grencis R.K."/>
            <person name="Berriman M."/>
        </authorList>
    </citation>
    <scope>NUCLEOTIDE SEQUENCE [LARGE SCALE GENOMIC DNA]</scope>
</reference>
<protein>
    <submittedName>
        <fullName evidence="1">Uncharacterized protein</fullName>
    </submittedName>
</protein>
<dbReference type="EMBL" id="HG807022">
    <property type="protein sequence ID" value="CDW60337.1"/>
    <property type="molecule type" value="Genomic_DNA"/>
</dbReference>
<evidence type="ECO:0000313" key="1">
    <source>
        <dbReference type="EMBL" id="CDW60337.1"/>
    </source>
</evidence>
<evidence type="ECO:0000313" key="2">
    <source>
        <dbReference type="Proteomes" id="UP000030665"/>
    </source>
</evidence>
<accession>A0A077ZIW5</accession>
<dbReference type="AlphaFoldDB" id="A0A077ZIW5"/>
<name>A0A077ZIW5_TRITR</name>
<dbReference type="OrthoDB" id="5872779at2759"/>
<dbReference type="PANTHER" id="PTHR47331">
    <property type="entry name" value="PHD-TYPE DOMAIN-CONTAINING PROTEIN"/>
    <property type="match status" value="1"/>
</dbReference>
<reference evidence="1" key="1">
    <citation type="submission" date="2014-01" db="EMBL/GenBank/DDBJ databases">
        <authorList>
            <person name="Aslett M."/>
        </authorList>
    </citation>
    <scope>NUCLEOTIDE SEQUENCE</scope>
</reference>
<dbReference type="STRING" id="36087.A0A077ZIW5"/>
<gene>
    <name evidence="1" type="ORF">TTRE_0000870501</name>
</gene>
<organism evidence="1 2">
    <name type="scientific">Trichuris trichiura</name>
    <name type="common">Whipworm</name>
    <name type="synonym">Trichocephalus trichiurus</name>
    <dbReference type="NCBI Taxonomy" id="36087"/>
    <lineage>
        <taxon>Eukaryota</taxon>
        <taxon>Metazoa</taxon>
        <taxon>Ecdysozoa</taxon>
        <taxon>Nematoda</taxon>
        <taxon>Enoplea</taxon>
        <taxon>Dorylaimia</taxon>
        <taxon>Trichinellida</taxon>
        <taxon>Trichuridae</taxon>
        <taxon>Trichuris</taxon>
    </lineage>
</organism>
<proteinExistence type="predicted"/>
<keyword evidence="2" id="KW-1185">Reference proteome</keyword>
<sequence length="366" mass="42005">MTVDRVACWSDSKVALSWIRSLSKSWKPFVQKRVQEIQALVDSANWYHCAGKDNPADLLSRGTTIENLKSNSYWWHGPAWLKMPEGSWPKDDKMSELTDVHAQTVKQEGRKKIVGLLAEQSSDVQYALVLRYSSFERLLRITAWLFRFVKNCRLPKEMRNYGLISVEELLQAERHSSELLMLDPYLDEDGLLRVGGRLEPGSIQEAAKHQILLPHNHAVVDLLVRRCHERQLHAGVQHTLAILRQRVAQRTVPFEQKMSSLPVERVKAAFALENTGLDFAGPIYRIDEPPRTLEIYNRESTLDRWILGTVGEISERPTTKDSWRASLDEEERRTVLCNVEAMVNARPLTFLGDDPKDLAPSRDLIF</sequence>
<dbReference type="Proteomes" id="UP000030665">
    <property type="component" value="Unassembled WGS sequence"/>
</dbReference>